<evidence type="ECO:0000256" key="7">
    <source>
        <dbReference type="ARBA" id="ARBA00022692"/>
    </source>
</evidence>
<dbReference type="InterPro" id="IPR003594">
    <property type="entry name" value="HATPase_dom"/>
</dbReference>
<protein>
    <recommendedName>
        <fullName evidence="4">histidine kinase</fullName>
        <ecNumber evidence="4">2.7.13.3</ecNumber>
    </recommendedName>
</protein>
<dbReference type="PRINTS" id="PR00344">
    <property type="entry name" value="BCTRLSENSOR"/>
</dbReference>
<evidence type="ECO:0000256" key="9">
    <source>
        <dbReference type="ARBA" id="ARBA00022989"/>
    </source>
</evidence>
<dbReference type="InterPro" id="IPR036890">
    <property type="entry name" value="HATPase_C_sf"/>
</dbReference>
<feature type="transmembrane region" description="Helical" evidence="12">
    <location>
        <begin position="187"/>
        <end position="210"/>
    </location>
</feature>
<dbReference type="Pfam" id="PF00512">
    <property type="entry name" value="HisKA"/>
    <property type="match status" value="1"/>
</dbReference>
<dbReference type="Gene3D" id="1.10.287.130">
    <property type="match status" value="1"/>
</dbReference>
<keyword evidence="11 12" id="KW-0472">Membrane</keyword>
<comment type="cofactor">
    <cofactor evidence="2">
        <name>a divalent metal cation</name>
        <dbReference type="ChEBI" id="CHEBI:60240"/>
    </cofactor>
</comment>
<evidence type="ECO:0000256" key="5">
    <source>
        <dbReference type="ARBA" id="ARBA00022553"/>
    </source>
</evidence>
<evidence type="ECO:0000256" key="8">
    <source>
        <dbReference type="ARBA" id="ARBA00022777"/>
    </source>
</evidence>
<name>A0A8H2JF23_MYCMU</name>
<dbReference type="EMBL" id="CP062008">
    <property type="protein sequence ID" value="QPG67465.1"/>
    <property type="molecule type" value="Genomic_DNA"/>
</dbReference>
<proteinExistence type="predicted"/>
<evidence type="ECO:0000313" key="15">
    <source>
        <dbReference type="EMBL" id="QPG67465.1"/>
    </source>
</evidence>
<comment type="subcellular location">
    <subcellularLocation>
        <location evidence="3">Cell membrane</location>
    </subcellularLocation>
</comment>
<dbReference type="FunFam" id="3.30.565.10:FF:000006">
    <property type="entry name" value="Sensor histidine kinase WalK"/>
    <property type="match status" value="1"/>
</dbReference>
<dbReference type="RefSeq" id="WP_138158447.1">
    <property type="nucleotide sequence ID" value="NZ_CP062008.1"/>
</dbReference>
<dbReference type="EMBL" id="POTL01000001">
    <property type="protein sequence ID" value="TLH54011.1"/>
    <property type="molecule type" value="Genomic_DNA"/>
</dbReference>
<keyword evidence="17" id="KW-1185">Reference proteome</keyword>
<dbReference type="InterPro" id="IPR004358">
    <property type="entry name" value="Sig_transdc_His_kin-like_C"/>
</dbReference>
<feature type="domain" description="HAMP" evidence="14">
    <location>
        <begin position="211"/>
        <end position="274"/>
    </location>
</feature>
<evidence type="ECO:0000256" key="11">
    <source>
        <dbReference type="ARBA" id="ARBA00023136"/>
    </source>
</evidence>
<evidence type="ECO:0000256" key="3">
    <source>
        <dbReference type="ARBA" id="ARBA00004236"/>
    </source>
</evidence>
<dbReference type="InterPro" id="IPR003661">
    <property type="entry name" value="HisK_dim/P_dom"/>
</dbReference>
<dbReference type="InterPro" id="IPR003660">
    <property type="entry name" value="HAMP_dom"/>
</dbReference>
<dbReference type="CDD" id="cd06225">
    <property type="entry name" value="HAMP"/>
    <property type="match status" value="1"/>
</dbReference>
<keyword evidence="5" id="KW-0597">Phosphoprotein</keyword>
<reference evidence="16" key="1">
    <citation type="submission" date="2018-01" db="EMBL/GenBank/DDBJ databases">
        <title>Comparative genomics of Mycobacterium mucogenicum and Mycobacterium neoaurum clade members emphasizing tRNA and non-coding RNA.</title>
        <authorList>
            <person name="Behra P.R.K."/>
            <person name="Pettersson B.M.F."/>
            <person name="Das S."/>
            <person name="Dasgupta S."/>
            <person name="Kirsebom L.A."/>
        </authorList>
    </citation>
    <scope>NUCLEOTIDE SEQUENCE</scope>
    <source>
        <strain evidence="16">DSM 44124</strain>
    </source>
</reference>
<keyword evidence="8 16" id="KW-0418">Kinase</keyword>
<dbReference type="FunFam" id="1.10.287.130:FF:000001">
    <property type="entry name" value="Two-component sensor histidine kinase"/>
    <property type="match status" value="1"/>
</dbReference>
<dbReference type="InterPro" id="IPR050428">
    <property type="entry name" value="TCS_sensor_his_kinase"/>
</dbReference>
<gene>
    <name evidence="15" type="ORF">C1S78_018120</name>
    <name evidence="16" type="ORF">C1S78_18070</name>
</gene>
<evidence type="ECO:0000256" key="6">
    <source>
        <dbReference type="ARBA" id="ARBA00022679"/>
    </source>
</evidence>
<dbReference type="GO" id="GO:0005886">
    <property type="term" value="C:plasma membrane"/>
    <property type="evidence" value="ECO:0007669"/>
    <property type="project" value="UniProtKB-SubCell"/>
</dbReference>
<dbReference type="AlphaFoldDB" id="A0A8H2JF23"/>
<dbReference type="Pfam" id="PF00672">
    <property type="entry name" value="HAMP"/>
    <property type="match status" value="1"/>
</dbReference>
<dbReference type="Proteomes" id="UP000309231">
    <property type="component" value="Chromosome"/>
</dbReference>
<sequence>MSSNLSDVVVAAPLAPPRRGRKLAPRTWMLRTRLIVVVAVLGAGLCAAVGAGTLIALRDFLIGQLDSQVFDAQSRSMAFYEIGPPPFVRFSGPGPMFLDGPGQSAGTVGAVVAQPGQSQGAVILTSGDRRSVSSAALKQLEQVPEERTVSVDLDGLGPYRLVAESSNDGVVVAGLPLSGVQQTLRSVTWMIGGFSALALAAAIAAGTVMIRRELVPLSRMSEAAQHVAGLPLHEGEVRLPAQIEPVSADTAHTEVGRLGTALNSMVDRVADGLATRHASETRVRQFVADASHELRTPLASIQGYTEVARRLVTGIPGDATDASRDDLVYALTRVHAESRRMSQLVEDMLLLARLDAGRPLAHDEVDLSQMVIDAVSDAHMAGPEHRWALDLPDHPVIAVGDRPRLQQVLTNLLSNARVHTPAGTTVVTALTDTADGAISLTVSDNGPGIPADVLPDIFERFARGDESRSRAAGSTGLGLAIAQAVAKAHRGTIAVDSSPNGSAFTVTLRHATHSHSRAPESTNGLPS</sequence>
<dbReference type="SUPFAM" id="SSF55874">
    <property type="entry name" value="ATPase domain of HSP90 chaperone/DNA topoisomerase II/histidine kinase"/>
    <property type="match status" value="1"/>
</dbReference>
<dbReference type="InterPro" id="IPR036097">
    <property type="entry name" value="HisK_dim/P_sf"/>
</dbReference>
<keyword evidence="7 12" id="KW-0812">Transmembrane</keyword>
<dbReference type="GO" id="GO:0000155">
    <property type="term" value="F:phosphorelay sensor kinase activity"/>
    <property type="evidence" value="ECO:0007669"/>
    <property type="project" value="InterPro"/>
</dbReference>
<dbReference type="EC" id="2.7.13.3" evidence="4"/>
<reference evidence="15 17" key="2">
    <citation type="journal article" date="2019" name="BMC Evol. Biol.">
        <title>Comparative genomics of Mycobacterium mucogenicum and Mycobacterium neoaurum clade members emphasizing tRNA and non-coding RNA.</title>
        <authorList>
            <person name="Behra P.R.K."/>
            <person name="Pettersson B.M.F."/>
            <person name="Das S."/>
            <person name="Dasgupta S."/>
            <person name="Kirsebom L.A."/>
        </authorList>
    </citation>
    <scope>NUCLEOTIDE SEQUENCE [LARGE SCALE GENOMIC DNA]</scope>
    <source>
        <strain evidence="15 17">DSM 44124</strain>
    </source>
</reference>
<dbReference type="Pfam" id="PF02518">
    <property type="entry name" value="HATPase_c"/>
    <property type="match status" value="1"/>
</dbReference>
<accession>A0A8H2JF23</accession>
<evidence type="ECO:0000256" key="10">
    <source>
        <dbReference type="ARBA" id="ARBA00023012"/>
    </source>
</evidence>
<dbReference type="InterPro" id="IPR005467">
    <property type="entry name" value="His_kinase_dom"/>
</dbReference>
<evidence type="ECO:0000259" key="13">
    <source>
        <dbReference type="PROSITE" id="PS50109"/>
    </source>
</evidence>
<dbReference type="GO" id="GO:0005509">
    <property type="term" value="F:calcium ion binding"/>
    <property type="evidence" value="ECO:0007669"/>
    <property type="project" value="UniProtKB-ARBA"/>
</dbReference>
<evidence type="ECO:0000256" key="4">
    <source>
        <dbReference type="ARBA" id="ARBA00012438"/>
    </source>
</evidence>
<keyword evidence="10" id="KW-0902">Two-component regulatory system</keyword>
<dbReference type="KEGG" id="mmuc:C1S78_018120"/>
<feature type="transmembrane region" description="Helical" evidence="12">
    <location>
        <begin position="34"/>
        <end position="57"/>
    </location>
</feature>
<keyword evidence="9 12" id="KW-1133">Transmembrane helix</keyword>
<dbReference type="CDD" id="cd00075">
    <property type="entry name" value="HATPase"/>
    <property type="match status" value="1"/>
</dbReference>
<dbReference type="Gene3D" id="6.10.340.10">
    <property type="match status" value="1"/>
</dbReference>
<dbReference type="GeneID" id="76726852"/>
<evidence type="ECO:0000256" key="2">
    <source>
        <dbReference type="ARBA" id="ARBA00001968"/>
    </source>
</evidence>
<dbReference type="PANTHER" id="PTHR45436">
    <property type="entry name" value="SENSOR HISTIDINE KINASE YKOH"/>
    <property type="match status" value="1"/>
</dbReference>
<reference evidence="15 17" key="3">
    <citation type="journal article" date="2019" name="Sci. Rep.">
        <title>Insight into the biology of Mycobacterium mucogenicum and Mycobacterium neoaurum clade members.</title>
        <authorList>
            <person name="Behra P.R.K."/>
            <person name="Pettersson B.M.F."/>
            <person name="Ramesh M."/>
            <person name="Dasgupta S."/>
            <person name="Kirsebom L.A."/>
        </authorList>
    </citation>
    <scope>NUCLEOTIDE SEQUENCE [LARGE SCALE GENOMIC DNA]</scope>
    <source>
        <strain evidence="15 17">DSM 44124</strain>
    </source>
</reference>
<evidence type="ECO:0000313" key="16">
    <source>
        <dbReference type="EMBL" id="TLH54011.1"/>
    </source>
</evidence>
<comment type="catalytic activity">
    <reaction evidence="1">
        <text>ATP + protein L-histidine = ADP + protein N-phospho-L-histidine.</text>
        <dbReference type="EC" id="2.7.13.3"/>
    </reaction>
</comment>
<evidence type="ECO:0000259" key="14">
    <source>
        <dbReference type="PROSITE" id="PS50885"/>
    </source>
</evidence>
<evidence type="ECO:0000313" key="17">
    <source>
        <dbReference type="Proteomes" id="UP000309231"/>
    </source>
</evidence>
<evidence type="ECO:0000256" key="1">
    <source>
        <dbReference type="ARBA" id="ARBA00000085"/>
    </source>
</evidence>
<feature type="domain" description="Histidine kinase" evidence="13">
    <location>
        <begin position="289"/>
        <end position="512"/>
    </location>
</feature>
<dbReference type="PROSITE" id="PS50109">
    <property type="entry name" value="HIS_KIN"/>
    <property type="match status" value="1"/>
</dbReference>
<evidence type="ECO:0000256" key="12">
    <source>
        <dbReference type="SAM" id="Phobius"/>
    </source>
</evidence>
<dbReference type="SMART" id="SM00388">
    <property type="entry name" value="HisKA"/>
    <property type="match status" value="1"/>
</dbReference>
<keyword evidence="6" id="KW-0808">Transferase</keyword>
<dbReference type="Gene3D" id="3.30.565.10">
    <property type="entry name" value="Histidine kinase-like ATPase, C-terminal domain"/>
    <property type="match status" value="1"/>
</dbReference>
<dbReference type="SUPFAM" id="SSF47384">
    <property type="entry name" value="Homodimeric domain of signal transducing histidine kinase"/>
    <property type="match status" value="1"/>
</dbReference>
<dbReference type="PANTHER" id="PTHR45436:SF5">
    <property type="entry name" value="SENSOR HISTIDINE KINASE TRCS"/>
    <property type="match status" value="1"/>
</dbReference>
<dbReference type="CDD" id="cd00082">
    <property type="entry name" value="HisKA"/>
    <property type="match status" value="1"/>
</dbReference>
<dbReference type="SMART" id="SM00387">
    <property type="entry name" value="HATPase_c"/>
    <property type="match status" value="1"/>
</dbReference>
<dbReference type="PROSITE" id="PS50885">
    <property type="entry name" value="HAMP"/>
    <property type="match status" value="1"/>
</dbReference>
<dbReference type="SMART" id="SM00304">
    <property type="entry name" value="HAMP"/>
    <property type="match status" value="1"/>
</dbReference>
<organism evidence="16">
    <name type="scientific">Mycolicibacterium mucogenicum DSM 44124</name>
    <dbReference type="NCBI Taxonomy" id="1226753"/>
    <lineage>
        <taxon>Bacteria</taxon>
        <taxon>Bacillati</taxon>
        <taxon>Actinomycetota</taxon>
        <taxon>Actinomycetes</taxon>
        <taxon>Mycobacteriales</taxon>
        <taxon>Mycobacteriaceae</taxon>
        <taxon>Mycolicibacterium</taxon>
    </lineage>
</organism>